<dbReference type="Proteomes" id="UP000318821">
    <property type="component" value="Unassembled WGS sequence"/>
</dbReference>
<dbReference type="VEuPathDB" id="TriTrypDB:LDHU3_19.1100"/>
<feature type="region of interest" description="Disordered" evidence="2">
    <location>
        <begin position="1043"/>
        <end position="1065"/>
    </location>
</feature>
<dbReference type="InterPro" id="IPR026202">
    <property type="entry name" value="GOLGB1"/>
</dbReference>
<evidence type="ECO:0000259" key="3">
    <source>
        <dbReference type="PROSITE" id="PS50245"/>
    </source>
</evidence>
<dbReference type="InterPro" id="IPR000938">
    <property type="entry name" value="CAP-Gly_domain"/>
</dbReference>
<feature type="compositionally biased region" description="Basic residues" evidence="2">
    <location>
        <begin position="1214"/>
        <end position="1228"/>
    </location>
</feature>
<gene>
    <name evidence="4" type="ORF">CGC20_8845</name>
</gene>
<dbReference type="VEuPathDB" id="TriTrypDB:LDHU3_19.1090"/>
<dbReference type="PANTHER" id="PTHR18887">
    <property type="entry name" value="GOLGI-ASSOCIATED PROTEIN GCP360-RELATED"/>
    <property type="match status" value="1"/>
</dbReference>
<proteinExistence type="predicted"/>
<feature type="coiled-coil region" evidence="1">
    <location>
        <begin position="470"/>
        <end position="514"/>
    </location>
</feature>
<dbReference type="VEuPathDB" id="TriTrypDB:LdBPK_190890.1"/>
<comment type="caution">
    <text evidence="4">The sequence shown here is derived from an EMBL/GenBank/DDBJ whole genome shotgun (WGS) entry which is preliminary data.</text>
</comment>
<dbReference type="EMBL" id="RHLD01000033">
    <property type="protein sequence ID" value="TPP41784.1"/>
    <property type="molecule type" value="Genomic_DNA"/>
</dbReference>
<dbReference type="PROSITE" id="PS50245">
    <property type="entry name" value="CAP_GLY_2"/>
    <property type="match status" value="1"/>
</dbReference>
<feature type="compositionally biased region" description="Polar residues" evidence="2">
    <location>
        <begin position="824"/>
        <end position="855"/>
    </location>
</feature>
<reference evidence="5" key="1">
    <citation type="submission" date="2019-02" db="EMBL/GenBank/DDBJ databases">
        <title>FDA dAtabase for Regulatory Grade micrObial Sequences (FDA-ARGOS): Supporting development and validation of Infectious Disease Dx tests.</title>
        <authorList>
            <person name="Duncan R."/>
            <person name="Fisher C."/>
            <person name="Tallon L."/>
            <person name="Sadzewicz L."/>
            <person name="Sengamalay N."/>
            <person name="Ott S."/>
            <person name="Godinez A."/>
            <person name="Nagaraj S."/>
            <person name="Vavikolanu K."/>
            <person name="Vyas G."/>
            <person name="Nadendla S."/>
            <person name="Aluvathingal J."/>
            <person name="Sichtig H."/>
        </authorList>
    </citation>
    <scope>NUCLEOTIDE SEQUENCE [LARGE SCALE GENOMIC DNA]</scope>
    <source>
        <strain evidence="5">FDAARGOS_360</strain>
    </source>
</reference>
<feature type="domain" description="CAP-Gly" evidence="3">
    <location>
        <begin position="41"/>
        <end position="83"/>
    </location>
</feature>
<evidence type="ECO:0000313" key="5">
    <source>
        <dbReference type="Proteomes" id="UP000318821"/>
    </source>
</evidence>
<feature type="compositionally biased region" description="Low complexity" evidence="2">
    <location>
        <begin position="856"/>
        <end position="865"/>
    </location>
</feature>
<dbReference type="InterPro" id="IPR036859">
    <property type="entry name" value="CAP-Gly_dom_sf"/>
</dbReference>
<name>A0A504X0Z3_LEIDO</name>
<feature type="region of interest" description="Disordered" evidence="2">
    <location>
        <begin position="781"/>
        <end position="895"/>
    </location>
</feature>
<dbReference type="Gene3D" id="2.30.30.190">
    <property type="entry name" value="CAP Gly-rich-like domain"/>
    <property type="match status" value="1"/>
</dbReference>
<dbReference type="PANTHER" id="PTHR18887:SF5">
    <property type="entry name" value="GOLGIN SUBFAMILY B MEMBER 1-LIKE"/>
    <property type="match status" value="1"/>
</dbReference>
<dbReference type="SMART" id="SM01052">
    <property type="entry name" value="CAP_GLY"/>
    <property type="match status" value="1"/>
</dbReference>
<feature type="compositionally biased region" description="Gly residues" evidence="2">
    <location>
        <begin position="866"/>
        <end position="875"/>
    </location>
</feature>
<accession>A0A504X0Z3</accession>
<evidence type="ECO:0000256" key="2">
    <source>
        <dbReference type="SAM" id="MobiDB-lite"/>
    </source>
</evidence>
<dbReference type="Pfam" id="PF01302">
    <property type="entry name" value="CAP_GLY"/>
    <property type="match status" value="1"/>
</dbReference>
<evidence type="ECO:0000313" key="4">
    <source>
        <dbReference type="EMBL" id="TPP41784.1"/>
    </source>
</evidence>
<dbReference type="VEuPathDB" id="TriTrypDB:LdCL_190014400"/>
<feature type="region of interest" description="Disordered" evidence="2">
    <location>
        <begin position="1187"/>
        <end position="1235"/>
    </location>
</feature>
<feature type="coiled-coil region" evidence="1">
    <location>
        <begin position="99"/>
        <end position="423"/>
    </location>
</feature>
<sequence length="1440" mass="154360">MSHFGADRSSAQPVPPIDSFVEVLPVAPQVERRRGILRFYGLTDFAEGEWAGVELVGCEGRNDGTVKGLFYFKCAAGQGLFVRPNLIVPYAPARPAPTLEAASAKIEALEEELRVVRREAVEQERLKDSLEASLHSMQAELEQLRVAAVQAAAKGDAKTEDDDDKLAVQVQLESVRLEFQRQLETCEAELKAAKQSASEAAAACAAAEKREQQAESARQCSDAAQAALQTRNDELQTELTRLQAEPATAVTQQSQLAQNSSEAAAEASAACAELRAALRAKEAELLQLRAAHAEMSRTHEQLQERKAEEQERVQAAEKRCEEQQRWQLQDTAREDVLAAHASEIARLHAEIASVKTEKEALAKAQRDKEELQELCQLLEEELNEQKAQSDALTRLVQELGAAKAAAEAAVEGAKQSAAQERARLLRELEAARAPEVQVTAAGAVSEGGVTGRSSTSSTATAEKPSLEIALQQCRGELDEARARILQLASSQQVVQELQRRCEELEETMRVQRAEAQKSDDVARATLAAAQQHHAHQVALLRDACEAGRREAASMAAQLNLAAIPREASGGHSTAAAAPFVSPLDAFREARYEARIRSLEQLLLECDATRMSSAIWDVPASQTRTWRDSEVPLALLKEPVGRLLDFSTRDACAASAKALFQTPTASPYALQAEVRCQQDAYDHAVEVLHTSADTIPTSGMLKLGIPLYDTHEEQIQALQDKYALATLETGALVALGPYRLLHTLKAHVTRIEDERRAGAVAAGNGGGVRKMRVGRAPFVRKSKTSIDTATLDGGKAGQTPQRRGVPPMSVRIKEERIDDDKRSGVAQQRQSLSEHSPLVSQSPLSTAATVAKTENPSAKGASVSSAGGAGGGGWGDGCPPSWMTLKAEAAEPPPSSETYNGAYFVPCPTPAGAPIARYVSSSVCLLSANNAAQSPSAPLPPLVAPVNCGTKVMSSASKKKRPAALPSQAPKRCRSVTMSQANAVATDETPFLSQAQRAKIVRMQEHVQFLGQASPPSSPSKEKLEGDRALRLWWRVWPSSPSLLPPDAEESGRQQRAAAAPPPAQHACVRPTPAMVAALIQVAEQNYKRDCERCAAQQAYLATLLVAAESLRVGGAAAGTGDTGNAGQAPMEATLESLHPKAVRQLQDELSSKQSKLGSAYAERLALLRELAEALRDESAVCVDEATASEAGEVKHAAPSSTPHSQYRAASPSSNRKRSRRASSTRHATRSSPTAVDVEVLDADRRGGEQAVANASTRSAAAGASALELLHSSLTDPASLMRKVHKARESLAFFSSETSSAEVTLGSRSQASSEEALDLPNGIVGVNLPSLEHDRNAPELAEYLWPEDLDARIRHELRGVVSVKSRNPEASSIHVVLSAARVQQLEETARAVSTVDPVSQLRTVVPPLVVGSIMAHPKFVENGWLYVHGRGETIVADVELN</sequence>
<keyword evidence="1" id="KW-0175">Coiled coil</keyword>
<protein>
    <submittedName>
        <fullName evidence="4">CAP-Gly domain family protein</fullName>
    </submittedName>
</protein>
<feature type="compositionally biased region" description="Basic and acidic residues" evidence="2">
    <location>
        <begin position="810"/>
        <end position="822"/>
    </location>
</feature>
<dbReference type="GO" id="GO:0005794">
    <property type="term" value="C:Golgi apparatus"/>
    <property type="evidence" value="ECO:0007669"/>
    <property type="project" value="InterPro"/>
</dbReference>
<dbReference type="VEuPathDB" id="TriTrypDB:LdCL_190014300"/>
<organism evidence="4 5">
    <name type="scientific">Leishmania donovani</name>
    <dbReference type="NCBI Taxonomy" id="5661"/>
    <lineage>
        <taxon>Eukaryota</taxon>
        <taxon>Discoba</taxon>
        <taxon>Euglenozoa</taxon>
        <taxon>Kinetoplastea</taxon>
        <taxon>Metakinetoplastina</taxon>
        <taxon>Trypanosomatida</taxon>
        <taxon>Trypanosomatidae</taxon>
        <taxon>Leishmaniinae</taxon>
        <taxon>Leishmania</taxon>
    </lineage>
</organism>
<dbReference type="VEuPathDB" id="TriTrypDB:LdBPK_190900.1"/>
<dbReference type="SUPFAM" id="SSF74924">
    <property type="entry name" value="Cap-Gly domain"/>
    <property type="match status" value="1"/>
</dbReference>
<evidence type="ECO:0000256" key="1">
    <source>
        <dbReference type="SAM" id="Coils"/>
    </source>
</evidence>